<dbReference type="InParanoid" id="D7G5I9"/>
<comment type="cofactor">
    <cofactor evidence="1">
        <name>FAD</name>
        <dbReference type="ChEBI" id="CHEBI:57692"/>
    </cofactor>
</comment>
<evidence type="ECO:0000313" key="7">
    <source>
        <dbReference type="EMBL" id="CBJ27312.1"/>
    </source>
</evidence>
<gene>
    <name evidence="7" type="primary">ZEP</name>
    <name evidence="7" type="ORF">Esi_0065_0092</name>
</gene>
<evidence type="ECO:0000256" key="5">
    <source>
        <dbReference type="SAM" id="SignalP"/>
    </source>
</evidence>
<accession>D7G5I9</accession>
<protein>
    <submittedName>
        <fullName evidence="7">Zeaxanthin epoxidase, chloroplast</fullName>
        <ecNumber evidence="7">1.14.13.90</ecNumber>
    </submittedName>
</protein>
<dbReference type="EMBL" id="FN648874">
    <property type="protein sequence ID" value="CBJ27312.1"/>
    <property type="molecule type" value="Genomic_DNA"/>
</dbReference>
<evidence type="ECO:0000256" key="2">
    <source>
        <dbReference type="ARBA" id="ARBA00022630"/>
    </source>
</evidence>
<reference evidence="7 8" key="1">
    <citation type="journal article" date="2010" name="Nature">
        <title>The Ectocarpus genome and the independent evolution of multicellularity in brown algae.</title>
        <authorList>
            <person name="Cock J.M."/>
            <person name="Sterck L."/>
            <person name="Rouze P."/>
            <person name="Scornet D."/>
            <person name="Allen A.E."/>
            <person name="Amoutzias G."/>
            <person name="Anthouard V."/>
            <person name="Artiguenave F."/>
            <person name="Aury J.M."/>
            <person name="Badger J.H."/>
            <person name="Beszteri B."/>
            <person name="Billiau K."/>
            <person name="Bonnet E."/>
            <person name="Bothwell J.H."/>
            <person name="Bowler C."/>
            <person name="Boyen C."/>
            <person name="Brownlee C."/>
            <person name="Carrano C.J."/>
            <person name="Charrier B."/>
            <person name="Cho G.Y."/>
            <person name="Coelho S.M."/>
            <person name="Collen J."/>
            <person name="Corre E."/>
            <person name="Da Silva C."/>
            <person name="Delage L."/>
            <person name="Delaroque N."/>
            <person name="Dittami S.M."/>
            <person name="Doulbeau S."/>
            <person name="Elias M."/>
            <person name="Farnham G."/>
            <person name="Gachon C.M."/>
            <person name="Gschloessl B."/>
            <person name="Heesch S."/>
            <person name="Jabbari K."/>
            <person name="Jubin C."/>
            <person name="Kawai H."/>
            <person name="Kimura K."/>
            <person name="Kloareg B."/>
            <person name="Kupper F.C."/>
            <person name="Lang D."/>
            <person name="Le Bail A."/>
            <person name="Leblanc C."/>
            <person name="Lerouge P."/>
            <person name="Lohr M."/>
            <person name="Lopez P.J."/>
            <person name="Martens C."/>
            <person name="Maumus F."/>
            <person name="Michel G."/>
            <person name="Miranda-Saavedra D."/>
            <person name="Morales J."/>
            <person name="Moreau H."/>
            <person name="Motomura T."/>
            <person name="Nagasato C."/>
            <person name="Napoli C.A."/>
            <person name="Nelson D.R."/>
            <person name="Nyvall-Collen P."/>
            <person name="Peters A.F."/>
            <person name="Pommier C."/>
            <person name="Potin P."/>
            <person name="Poulain J."/>
            <person name="Quesneville H."/>
            <person name="Read B."/>
            <person name="Rensing S.A."/>
            <person name="Ritter A."/>
            <person name="Rousvoal S."/>
            <person name="Samanta M."/>
            <person name="Samson G."/>
            <person name="Schroeder D.C."/>
            <person name="Segurens B."/>
            <person name="Strittmatter M."/>
            <person name="Tonon T."/>
            <person name="Tregear J.W."/>
            <person name="Valentin K."/>
            <person name="von Dassow P."/>
            <person name="Yamagishi T."/>
            <person name="Van de Peer Y."/>
            <person name="Wincker P."/>
        </authorList>
    </citation>
    <scope>NUCLEOTIDE SEQUENCE [LARGE SCALE GENOMIC DNA]</scope>
    <source>
        <strain evidence="8">Ec32 / CCAP1310/4</strain>
    </source>
</reference>
<dbReference type="Gene3D" id="3.50.50.60">
    <property type="entry name" value="FAD/NAD(P)-binding domain"/>
    <property type="match status" value="1"/>
</dbReference>
<organism evidence="7 8">
    <name type="scientific">Ectocarpus siliculosus</name>
    <name type="common">Brown alga</name>
    <name type="synonym">Conferva siliculosa</name>
    <dbReference type="NCBI Taxonomy" id="2880"/>
    <lineage>
        <taxon>Eukaryota</taxon>
        <taxon>Sar</taxon>
        <taxon>Stramenopiles</taxon>
        <taxon>Ochrophyta</taxon>
        <taxon>PX clade</taxon>
        <taxon>Phaeophyceae</taxon>
        <taxon>Ectocarpales</taxon>
        <taxon>Ectocarpaceae</taxon>
        <taxon>Ectocarpus</taxon>
    </lineage>
</organism>
<evidence type="ECO:0000259" key="6">
    <source>
        <dbReference type="Pfam" id="PF01494"/>
    </source>
</evidence>
<dbReference type="Proteomes" id="UP000002630">
    <property type="component" value="Linkage Group LG21"/>
</dbReference>
<sequence>MRASATCLAAALIGGSLAPGSEGLVFRAQARARGGATAGRQRGSFCSGVECPTVGKSVGALGRGGQMLMSAAAAGEQEAAAAGKLPWLDSTMPRELPDEISAENPLRVVIAGGGVGGLLTAKYLKMQGYDVKVIEKTNAFRRFGGPIQLASNALSTIKAIDSTFFNKIMEYFTFTGIRTNGIKDGIRTEWYCKFDAITQMADMYSLPYTGVIDRPDLQAVLMEDIGEGVVFNSQTVVGFENTDGGVTVKLKDGGEVHADVLVGADGIWSQVRAQMWNEDVRGENGGATYSGYTVFAGETIYAPKDYWDVGYKVYIGPGQYFVTSDIGRGRMQWYAFLALPPGSKSREDNIKYLKDHFVGWSPEIHEALDCTSNNDVEQRDLYDRPPSLTKSWAQGNAVLIGDACHPMMPNLGQGGCQAMEDGYILTNMLKDVTHRSQIPETLESFYRSRIIRTSVVQGLSRIASDLIVKNFDTPMKVTLSPFNMDAPGGINSFMTSVMKPVLPLIFFAQFMYLYSFHPVSLKEGECAELTNKERARARIQVEECWEAAKKDGTFARGYERAQKQFS</sequence>
<keyword evidence="5" id="KW-0732">Signal</keyword>
<dbReference type="AlphaFoldDB" id="D7G5I9"/>
<keyword evidence="3" id="KW-0274">FAD</keyword>
<dbReference type="EMBL" id="FN649746">
    <property type="protein sequence ID" value="CBJ27312.1"/>
    <property type="molecule type" value="Genomic_DNA"/>
</dbReference>
<dbReference type="EC" id="1.14.13.90" evidence="7"/>
<evidence type="ECO:0000256" key="3">
    <source>
        <dbReference type="ARBA" id="ARBA00022827"/>
    </source>
</evidence>
<keyword evidence="2" id="KW-0285">Flavoprotein</keyword>
<evidence type="ECO:0000313" key="8">
    <source>
        <dbReference type="Proteomes" id="UP000002630"/>
    </source>
</evidence>
<dbReference type="InterPro" id="IPR002938">
    <property type="entry name" value="FAD-bd"/>
</dbReference>
<keyword evidence="8" id="KW-1185">Reference proteome</keyword>
<evidence type="ECO:0000256" key="1">
    <source>
        <dbReference type="ARBA" id="ARBA00001974"/>
    </source>
</evidence>
<dbReference type="Pfam" id="PF01494">
    <property type="entry name" value="FAD_binding_3"/>
    <property type="match status" value="1"/>
</dbReference>
<dbReference type="OMA" id="MTGWMGP"/>
<name>D7G5I9_ECTSI</name>
<keyword evidence="4 7" id="KW-0560">Oxidoreductase</keyword>
<dbReference type="PRINTS" id="PR00420">
    <property type="entry name" value="RNGMNOXGNASE"/>
</dbReference>
<dbReference type="GO" id="GO:0016491">
    <property type="term" value="F:oxidoreductase activity"/>
    <property type="evidence" value="ECO:0007669"/>
    <property type="project" value="UniProtKB-KW"/>
</dbReference>
<dbReference type="PANTHER" id="PTHR46496">
    <property type="match status" value="1"/>
</dbReference>
<dbReference type="InterPro" id="IPR036188">
    <property type="entry name" value="FAD/NAD-bd_sf"/>
</dbReference>
<feature type="chain" id="PRO_5003096207" evidence="5">
    <location>
        <begin position="24"/>
        <end position="566"/>
    </location>
</feature>
<dbReference type="SUPFAM" id="SSF51905">
    <property type="entry name" value="FAD/NAD(P)-binding domain"/>
    <property type="match status" value="1"/>
</dbReference>
<dbReference type="eggNOG" id="KOG2614">
    <property type="taxonomic scope" value="Eukaryota"/>
</dbReference>
<dbReference type="PANTHER" id="PTHR46496:SF1">
    <property type="entry name" value="ZEAXANTHIN EPOXIDASE, CHLOROPLASTIC"/>
    <property type="match status" value="1"/>
</dbReference>
<feature type="signal peptide" evidence="5">
    <location>
        <begin position="1"/>
        <end position="23"/>
    </location>
</feature>
<dbReference type="GO" id="GO:0071949">
    <property type="term" value="F:FAD binding"/>
    <property type="evidence" value="ECO:0007669"/>
    <property type="project" value="InterPro"/>
</dbReference>
<dbReference type="OrthoDB" id="655030at2759"/>
<proteinExistence type="predicted"/>
<feature type="domain" description="FAD-binding" evidence="6">
    <location>
        <begin position="107"/>
        <end position="448"/>
    </location>
</feature>
<dbReference type="STRING" id="2880.D7G5I9"/>
<evidence type="ECO:0000256" key="4">
    <source>
        <dbReference type="ARBA" id="ARBA00023002"/>
    </source>
</evidence>